<reference evidence="10" key="1">
    <citation type="submission" date="2015-09" db="EMBL/GenBank/DDBJ databases">
        <authorList>
            <consortium name="Pathogen Informatics"/>
        </authorList>
    </citation>
    <scope>NUCLEOTIDE SEQUENCE [LARGE SCALE GENOMIC DNA]</scope>
    <source>
        <strain evidence="10">Lake Konstanz</strain>
    </source>
</reference>
<protein>
    <submittedName>
        <fullName evidence="9">Mitogen-activated protein kinase, putative</fullName>
    </submittedName>
</protein>
<evidence type="ECO:0000256" key="6">
    <source>
        <dbReference type="PROSITE-ProRule" id="PRU10141"/>
    </source>
</evidence>
<keyword evidence="3 6" id="KW-0547">Nucleotide-binding</keyword>
<feature type="region of interest" description="Disordered" evidence="7">
    <location>
        <begin position="351"/>
        <end position="394"/>
    </location>
</feature>
<dbReference type="AlphaFoldDB" id="A0A0S4JCK3"/>
<evidence type="ECO:0000256" key="1">
    <source>
        <dbReference type="ARBA" id="ARBA00022527"/>
    </source>
</evidence>
<dbReference type="InterPro" id="IPR011009">
    <property type="entry name" value="Kinase-like_dom_sf"/>
</dbReference>
<keyword evidence="1" id="KW-0723">Serine/threonine-protein kinase</keyword>
<dbReference type="GO" id="GO:0004674">
    <property type="term" value="F:protein serine/threonine kinase activity"/>
    <property type="evidence" value="ECO:0007669"/>
    <property type="project" value="UniProtKB-KW"/>
</dbReference>
<sequence length="394" mass="44449">MGAPTRSVAELQEEINGLDPRYQIEKIIGAGSYGMVLRARDTKDHNCLVAIKRVNKEIFEEVILAKRILREIKLLAHFHDDNIIGLRNILTPKTEDFDSFFIVMDIMETDLKQVLRSGQKLTDAHIQFFVYQALRALRVIHSAGVIHRDITPANILVNTNCDLKICDFGLAKEESDEGEDMTDYVTMRWYRAPELVMEHRNYTTQIDVWGIGCILGELLGSRPLCQGKDRVNQLDKIIEVIGTPTEDDINSVGSQAAQKYLKKKSARAPTDWSAKYPNASPESIDLLKKMLHFHPDKRASVEEAMRHPYLSSLHDEADEGIKSDLFTFDENEQKTIGDVKRAIFQESINFHKANPTSAPPTKSTGTTVQVEGSDGRSGGNMLEKAEMDEGKFEE</sequence>
<feature type="compositionally biased region" description="Polar residues" evidence="7">
    <location>
        <begin position="354"/>
        <end position="370"/>
    </location>
</feature>
<dbReference type="InterPro" id="IPR008266">
    <property type="entry name" value="Tyr_kinase_AS"/>
</dbReference>
<evidence type="ECO:0000313" key="10">
    <source>
        <dbReference type="Proteomes" id="UP000051952"/>
    </source>
</evidence>
<evidence type="ECO:0000256" key="5">
    <source>
        <dbReference type="ARBA" id="ARBA00022840"/>
    </source>
</evidence>
<dbReference type="Proteomes" id="UP000051952">
    <property type="component" value="Unassembled WGS sequence"/>
</dbReference>
<dbReference type="PANTHER" id="PTHR24055">
    <property type="entry name" value="MITOGEN-ACTIVATED PROTEIN KINASE"/>
    <property type="match status" value="1"/>
</dbReference>
<dbReference type="PROSITE" id="PS50011">
    <property type="entry name" value="PROTEIN_KINASE_DOM"/>
    <property type="match status" value="1"/>
</dbReference>
<keyword evidence="2" id="KW-0808">Transferase</keyword>
<dbReference type="Gene3D" id="1.10.510.10">
    <property type="entry name" value="Transferase(Phosphotransferase) domain 1"/>
    <property type="match status" value="1"/>
</dbReference>
<evidence type="ECO:0000256" key="4">
    <source>
        <dbReference type="ARBA" id="ARBA00022777"/>
    </source>
</evidence>
<name>A0A0S4JCK3_BODSA</name>
<dbReference type="PROSITE" id="PS00109">
    <property type="entry name" value="PROTEIN_KINASE_TYR"/>
    <property type="match status" value="1"/>
</dbReference>
<dbReference type="OrthoDB" id="192887at2759"/>
<dbReference type="InterPro" id="IPR000719">
    <property type="entry name" value="Prot_kinase_dom"/>
</dbReference>
<dbReference type="VEuPathDB" id="TriTrypDB:BSAL_11740"/>
<dbReference type="Pfam" id="PF00069">
    <property type="entry name" value="Pkinase"/>
    <property type="match status" value="1"/>
</dbReference>
<evidence type="ECO:0000313" key="9">
    <source>
        <dbReference type="EMBL" id="CUG87747.1"/>
    </source>
</evidence>
<feature type="binding site" evidence="6">
    <location>
        <position position="52"/>
    </location>
    <ligand>
        <name>ATP</name>
        <dbReference type="ChEBI" id="CHEBI:30616"/>
    </ligand>
</feature>
<keyword evidence="4 9" id="KW-0418">Kinase</keyword>
<evidence type="ECO:0000256" key="2">
    <source>
        <dbReference type="ARBA" id="ARBA00022679"/>
    </source>
</evidence>
<evidence type="ECO:0000256" key="3">
    <source>
        <dbReference type="ARBA" id="ARBA00022741"/>
    </source>
</evidence>
<dbReference type="InterPro" id="IPR017441">
    <property type="entry name" value="Protein_kinase_ATP_BS"/>
</dbReference>
<dbReference type="FunFam" id="1.10.510.10:FF:000040">
    <property type="entry name" value="Mitogen-activated protein kinase"/>
    <property type="match status" value="1"/>
</dbReference>
<dbReference type="Gene3D" id="3.30.200.20">
    <property type="entry name" value="Phosphorylase Kinase, domain 1"/>
    <property type="match status" value="1"/>
</dbReference>
<dbReference type="FunFam" id="3.30.200.20:FF:000564">
    <property type="entry name" value="Mitogen-activated protein kinase"/>
    <property type="match status" value="1"/>
</dbReference>
<dbReference type="OMA" id="VTHGGQY"/>
<evidence type="ECO:0000259" key="8">
    <source>
        <dbReference type="PROSITE" id="PS50011"/>
    </source>
</evidence>
<feature type="domain" description="Protein kinase" evidence="8">
    <location>
        <begin position="22"/>
        <end position="310"/>
    </location>
</feature>
<accession>A0A0S4JCK3</accession>
<feature type="compositionally biased region" description="Basic and acidic residues" evidence="7">
    <location>
        <begin position="383"/>
        <end position="394"/>
    </location>
</feature>
<dbReference type="CDD" id="cd07834">
    <property type="entry name" value="STKc_MAPK"/>
    <property type="match status" value="1"/>
</dbReference>
<dbReference type="SUPFAM" id="SSF56112">
    <property type="entry name" value="Protein kinase-like (PK-like)"/>
    <property type="match status" value="1"/>
</dbReference>
<dbReference type="GO" id="GO:0005524">
    <property type="term" value="F:ATP binding"/>
    <property type="evidence" value="ECO:0007669"/>
    <property type="project" value="UniProtKB-UniRule"/>
</dbReference>
<proteinExistence type="predicted"/>
<keyword evidence="5 6" id="KW-0067">ATP-binding</keyword>
<keyword evidence="10" id="KW-1185">Reference proteome</keyword>
<dbReference type="InterPro" id="IPR050117">
    <property type="entry name" value="MAPK"/>
</dbReference>
<evidence type="ECO:0000256" key="7">
    <source>
        <dbReference type="SAM" id="MobiDB-lite"/>
    </source>
</evidence>
<organism evidence="9 10">
    <name type="scientific">Bodo saltans</name>
    <name type="common">Flagellated protozoan</name>
    <dbReference type="NCBI Taxonomy" id="75058"/>
    <lineage>
        <taxon>Eukaryota</taxon>
        <taxon>Discoba</taxon>
        <taxon>Euglenozoa</taxon>
        <taxon>Kinetoplastea</taxon>
        <taxon>Metakinetoplastina</taxon>
        <taxon>Eubodonida</taxon>
        <taxon>Bodonidae</taxon>
        <taxon>Bodo</taxon>
    </lineage>
</organism>
<dbReference type="EMBL" id="CYKH01001584">
    <property type="protein sequence ID" value="CUG87747.1"/>
    <property type="molecule type" value="Genomic_DNA"/>
</dbReference>
<dbReference type="PROSITE" id="PS00107">
    <property type="entry name" value="PROTEIN_KINASE_ATP"/>
    <property type="match status" value="1"/>
</dbReference>
<gene>
    <name evidence="9" type="ORF">BSAL_11740</name>
</gene>